<keyword evidence="3" id="KW-1185">Reference proteome</keyword>
<dbReference type="EMBL" id="SRSO01000006">
    <property type="protein sequence ID" value="TGV03639.1"/>
    <property type="molecule type" value="Genomic_DNA"/>
</dbReference>
<name>A0A4S1DZP1_9FLAO</name>
<keyword evidence="1" id="KW-0812">Transmembrane</keyword>
<reference evidence="2 3" key="1">
    <citation type="submission" date="2019-04" db="EMBL/GenBank/DDBJ databases">
        <authorList>
            <person name="Liu A."/>
        </authorList>
    </citation>
    <scope>NUCLEOTIDE SEQUENCE [LARGE SCALE GENOMIC DNA]</scope>
    <source>
        <strain evidence="2 3">RZ03</strain>
    </source>
</reference>
<protein>
    <submittedName>
        <fullName evidence="2">Peptidoglycan-binding protein</fullName>
    </submittedName>
</protein>
<dbReference type="Proteomes" id="UP000307602">
    <property type="component" value="Unassembled WGS sequence"/>
</dbReference>
<gene>
    <name evidence="2" type="ORF">EM932_06335</name>
</gene>
<dbReference type="RefSeq" id="WP_135876333.1">
    <property type="nucleotide sequence ID" value="NZ_SRSO01000006.1"/>
</dbReference>
<evidence type="ECO:0000256" key="1">
    <source>
        <dbReference type="SAM" id="Phobius"/>
    </source>
</evidence>
<sequence length="158" mass="17529">MKTTTQNPQSFFVKNKDLIIVGGTIVVIVGAGLTWYYLKKKKDTTSDNVISDPITLSGTTASKYTKQQLSRTGISTKPKYSNSGYPIKYGSQHRDVIILQRYLKIYKENLGKTGTNKDGVDGKFGALTLKAAKKRLGKSVFTENDINGMRKATKTIKR</sequence>
<organism evidence="2 3">
    <name type="scientific">Flavivirga rizhaonensis</name>
    <dbReference type="NCBI Taxonomy" id="2559571"/>
    <lineage>
        <taxon>Bacteria</taxon>
        <taxon>Pseudomonadati</taxon>
        <taxon>Bacteroidota</taxon>
        <taxon>Flavobacteriia</taxon>
        <taxon>Flavobacteriales</taxon>
        <taxon>Flavobacteriaceae</taxon>
        <taxon>Flavivirga</taxon>
    </lineage>
</organism>
<comment type="caution">
    <text evidence="2">The sequence shown here is derived from an EMBL/GenBank/DDBJ whole genome shotgun (WGS) entry which is preliminary data.</text>
</comment>
<evidence type="ECO:0000313" key="2">
    <source>
        <dbReference type="EMBL" id="TGV03639.1"/>
    </source>
</evidence>
<feature type="transmembrane region" description="Helical" evidence="1">
    <location>
        <begin position="18"/>
        <end position="38"/>
    </location>
</feature>
<dbReference type="OrthoDB" id="1164018at2"/>
<dbReference type="AlphaFoldDB" id="A0A4S1DZP1"/>
<keyword evidence="1" id="KW-0472">Membrane</keyword>
<evidence type="ECO:0000313" key="3">
    <source>
        <dbReference type="Proteomes" id="UP000307602"/>
    </source>
</evidence>
<proteinExistence type="predicted"/>
<keyword evidence="1" id="KW-1133">Transmembrane helix</keyword>
<accession>A0A4S1DZP1</accession>